<dbReference type="InterPro" id="IPR027417">
    <property type="entry name" value="P-loop_NTPase"/>
</dbReference>
<dbReference type="Pfam" id="PF00005">
    <property type="entry name" value="ABC_tran"/>
    <property type="match status" value="1"/>
</dbReference>
<keyword evidence="6" id="KW-1185">Reference proteome</keyword>
<dbReference type="GO" id="GO:0016887">
    <property type="term" value="F:ATP hydrolysis activity"/>
    <property type="evidence" value="ECO:0007669"/>
    <property type="project" value="InterPro"/>
</dbReference>
<reference evidence="5 6" key="1">
    <citation type="submission" date="2019-03" db="EMBL/GenBank/DDBJ databases">
        <title>Genomic Encyclopedia of Type Strains, Phase IV (KMG-IV): sequencing the most valuable type-strain genomes for metagenomic binning, comparative biology and taxonomic classification.</title>
        <authorList>
            <person name="Goeker M."/>
        </authorList>
    </citation>
    <scope>NUCLEOTIDE SEQUENCE [LARGE SCALE GENOMIC DNA]</scope>
    <source>
        <strain evidence="5 6">DSM 25903</strain>
    </source>
</reference>
<proteinExistence type="predicted"/>
<evidence type="ECO:0000256" key="3">
    <source>
        <dbReference type="ARBA" id="ARBA00022840"/>
    </source>
</evidence>
<evidence type="ECO:0000313" key="6">
    <source>
        <dbReference type="Proteomes" id="UP000295122"/>
    </source>
</evidence>
<dbReference type="GO" id="GO:0005524">
    <property type="term" value="F:ATP binding"/>
    <property type="evidence" value="ECO:0007669"/>
    <property type="project" value="UniProtKB-KW"/>
</dbReference>
<dbReference type="AlphaFoldDB" id="A0A4V3DXC8"/>
<dbReference type="RefSeq" id="WP_208111591.1">
    <property type="nucleotide sequence ID" value="NZ_SNZR01000015.1"/>
</dbReference>
<dbReference type="SUPFAM" id="SSF52540">
    <property type="entry name" value="P-loop containing nucleoside triphosphate hydrolases"/>
    <property type="match status" value="1"/>
</dbReference>
<name>A0A4V3DXC8_9HYPH</name>
<dbReference type="EMBL" id="SNZR01000015">
    <property type="protein sequence ID" value="TDR88179.1"/>
    <property type="molecule type" value="Genomic_DNA"/>
</dbReference>
<sequence length="251" mass="27370">MGSILEVRDVSHRFGGLQVLKGVSFDVAPGSITGLIGPNGAGKSTLFNIISGFLTPSVGDIVFLGQTTTDRGIAARSRAGLQRTFQTPQVFRDLTVRENLVAGCHMRGRTGVLEAFFGLPNVRREMADARRRADEIIERFDLGPWREIPAGELPAGRQRMVELARAVMCEPKLLCLDEPSSGLSTTEVQTLMETLERLNADGMTVLLVSHDMKLMEVTSMVHALCFGEIIASGSLHAMRESPRVREAYLGT</sequence>
<feature type="domain" description="ABC transporter" evidence="4">
    <location>
        <begin position="5"/>
        <end position="251"/>
    </location>
</feature>
<keyword evidence="3 5" id="KW-0067">ATP-binding</keyword>
<evidence type="ECO:0000256" key="1">
    <source>
        <dbReference type="ARBA" id="ARBA00022448"/>
    </source>
</evidence>
<dbReference type="CDD" id="cd03219">
    <property type="entry name" value="ABC_Mj1267_LivG_branched"/>
    <property type="match status" value="1"/>
</dbReference>
<comment type="caution">
    <text evidence="5">The sequence shown here is derived from an EMBL/GenBank/DDBJ whole genome shotgun (WGS) entry which is preliminary data.</text>
</comment>
<evidence type="ECO:0000256" key="2">
    <source>
        <dbReference type="ARBA" id="ARBA00022741"/>
    </source>
</evidence>
<protein>
    <submittedName>
        <fullName evidence="5">Amino acid/amide ABC transporter ATP-binding protein 1 (HAAT family)</fullName>
    </submittedName>
</protein>
<dbReference type="GO" id="GO:0005886">
    <property type="term" value="C:plasma membrane"/>
    <property type="evidence" value="ECO:0007669"/>
    <property type="project" value="TreeGrafter"/>
</dbReference>
<dbReference type="InterPro" id="IPR003439">
    <property type="entry name" value="ABC_transporter-like_ATP-bd"/>
</dbReference>
<dbReference type="InterPro" id="IPR003593">
    <property type="entry name" value="AAA+_ATPase"/>
</dbReference>
<organism evidence="5 6">
    <name type="scientific">Enterovirga rhinocerotis</name>
    <dbReference type="NCBI Taxonomy" id="1339210"/>
    <lineage>
        <taxon>Bacteria</taxon>
        <taxon>Pseudomonadati</taxon>
        <taxon>Pseudomonadota</taxon>
        <taxon>Alphaproteobacteria</taxon>
        <taxon>Hyphomicrobiales</taxon>
        <taxon>Methylobacteriaceae</taxon>
        <taxon>Enterovirga</taxon>
    </lineage>
</organism>
<accession>A0A4V3DXC8</accession>
<dbReference type="SMART" id="SM00382">
    <property type="entry name" value="AAA"/>
    <property type="match status" value="1"/>
</dbReference>
<dbReference type="InterPro" id="IPR051120">
    <property type="entry name" value="ABC_AA/LPS_Transport"/>
</dbReference>
<evidence type="ECO:0000259" key="4">
    <source>
        <dbReference type="PROSITE" id="PS50893"/>
    </source>
</evidence>
<dbReference type="PANTHER" id="PTHR45772">
    <property type="entry name" value="CONSERVED COMPONENT OF ABC TRANSPORTER FOR NATURAL AMINO ACIDS-RELATED"/>
    <property type="match status" value="1"/>
</dbReference>
<dbReference type="Proteomes" id="UP000295122">
    <property type="component" value="Unassembled WGS sequence"/>
</dbReference>
<gene>
    <name evidence="5" type="ORF">EV668_4051</name>
</gene>
<keyword evidence="1" id="KW-0813">Transport</keyword>
<dbReference type="Gene3D" id="3.40.50.300">
    <property type="entry name" value="P-loop containing nucleotide triphosphate hydrolases"/>
    <property type="match status" value="1"/>
</dbReference>
<evidence type="ECO:0000313" key="5">
    <source>
        <dbReference type="EMBL" id="TDR88179.1"/>
    </source>
</evidence>
<keyword evidence="2" id="KW-0547">Nucleotide-binding</keyword>
<dbReference type="PROSITE" id="PS50893">
    <property type="entry name" value="ABC_TRANSPORTER_2"/>
    <property type="match status" value="1"/>
</dbReference>